<dbReference type="InterPro" id="IPR036390">
    <property type="entry name" value="WH_DNA-bd_sf"/>
</dbReference>
<protein>
    <submittedName>
        <fullName evidence="6">Transcriptional regulator, LysR family</fullName>
    </submittedName>
</protein>
<dbReference type="CDD" id="cd08474">
    <property type="entry name" value="PBP2_CrgA_like_5"/>
    <property type="match status" value="1"/>
</dbReference>
<dbReference type="RefSeq" id="WP_048638381.1">
    <property type="nucleotide sequence ID" value="NZ_CGIG01000001.1"/>
</dbReference>
<organism evidence="6 7">
    <name type="scientific">Brenneria goodwinii</name>
    <dbReference type="NCBI Taxonomy" id="1109412"/>
    <lineage>
        <taxon>Bacteria</taxon>
        <taxon>Pseudomonadati</taxon>
        <taxon>Pseudomonadota</taxon>
        <taxon>Gammaproteobacteria</taxon>
        <taxon>Enterobacterales</taxon>
        <taxon>Pectobacteriaceae</taxon>
        <taxon>Brenneria</taxon>
    </lineage>
</organism>
<keyword evidence="7" id="KW-1185">Reference proteome</keyword>
<dbReference type="EMBL" id="CGIG01000001">
    <property type="protein sequence ID" value="CPR19018.1"/>
    <property type="molecule type" value="Genomic_DNA"/>
</dbReference>
<dbReference type="Pfam" id="PF03466">
    <property type="entry name" value="LysR_substrate"/>
    <property type="match status" value="1"/>
</dbReference>
<dbReference type="OrthoDB" id="9813056at2"/>
<dbReference type="STRING" id="1109412.BN1221_03533"/>
<dbReference type="Pfam" id="PF00126">
    <property type="entry name" value="HTH_1"/>
    <property type="match status" value="1"/>
</dbReference>
<proteinExistence type="inferred from homology"/>
<keyword evidence="2" id="KW-0805">Transcription regulation</keyword>
<evidence type="ECO:0000259" key="5">
    <source>
        <dbReference type="PROSITE" id="PS50931"/>
    </source>
</evidence>
<evidence type="ECO:0000313" key="6">
    <source>
        <dbReference type="EMBL" id="CPR19018.1"/>
    </source>
</evidence>
<dbReference type="InterPro" id="IPR000847">
    <property type="entry name" value="LysR_HTH_N"/>
</dbReference>
<gene>
    <name evidence="6" type="ORF">BN1221_03533</name>
</gene>
<dbReference type="SUPFAM" id="SSF53850">
    <property type="entry name" value="Periplasmic binding protein-like II"/>
    <property type="match status" value="1"/>
</dbReference>
<accession>A0A0G4JYN4</accession>
<sequence>MQKDQLDGIIPFLTVAKYLSFTRAAQVLNISSTAVSKAVQQFEQRHGIVLFQRTTRSVVLTEPGLALFERLQPATAEIGDALAYLSNYQTHPTGTLRLTMTRIAMMLLVEPFVPDYCRAYPEVTLELSIDEGTVDLASGLYDAGIRLGETVEKDMVAVRLTPDLRWSVVGSPAYLARAGRPRNPEELTQHEGLIYRFVSSGQRHRWEFNRSGRDFFVDMPGRIVVNDRASLLSFARQGLGLAYVADIEAADDLAEGRLESVLRDFIQPTTGVYLYFPARTQAQPKLRAFIDMAKRKGLGAG</sequence>
<comment type="similarity">
    <text evidence="1">Belongs to the LysR transcriptional regulatory family.</text>
</comment>
<keyword evidence="4" id="KW-0804">Transcription</keyword>
<evidence type="ECO:0000256" key="1">
    <source>
        <dbReference type="ARBA" id="ARBA00009437"/>
    </source>
</evidence>
<dbReference type="InterPro" id="IPR005119">
    <property type="entry name" value="LysR_subst-bd"/>
</dbReference>
<keyword evidence="3" id="KW-0238">DNA-binding</keyword>
<dbReference type="PANTHER" id="PTHR30537">
    <property type="entry name" value="HTH-TYPE TRANSCRIPTIONAL REGULATOR"/>
    <property type="match status" value="1"/>
</dbReference>
<name>A0A0G4JYN4_9GAMM</name>
<dbReference type="PANTHER" id="PTHR30537:SF5">
    <property type="entry name" value="HTH-TYPE TRANSCRIPTIONAL ACTIVATOR TTDR-RELATED"/>
    <property type="match status" value="1"/>
</dbReference>
<dbReference type="Gene3D" id="3.40.190.290">
    <property type="match status" value="1"/>
</dbReference>
<dbReference type="SUPFAM" id="SSF46785">
    <property type="entry name" value="Winged helix' DNA-binding domain"/>
    <property type="match status" value="1"/>
</dbReference>
<evidence type="ECO:0000256" key="4">
    <source>
        <dbReference type="ARBA" id="ARBA00023163"/>
    </source>
</evidence>
<evidence type="ECO:0000313" key="7">
    <source>
        <dbReference type="Proteomes" id="UP000044377"/>
    </source>
</evidence>
<dbReference type="GO" id="GO:0003677">
    <property type="term" value="F:DNA binding"/>
    <property type="evidence" value="ECO:0007669"/>
    <property type="project" value="UniProtKB-KW"/>
</dbReference>
<dbReference type="Gene3D" id="1.10.10.10">
    <property type="entry name" value="Winged helix-like DNA-binding domain superfamily/Winged helix DNA-binding domain"/>
    <property type="match status" value="1"/>
</dbReference>
<dbReference type="InterPro" id="IPR036388">
    <property type="entry name" value="WH-like_DNA-bd_sf"/>
</dbReference>
<evidence type="ECO:0000256" key="3">
    <source>
        <dbReference type="ARBA" id="ARBA00023125"/>
    </source>
</evidence>
<reference evidence="7" key="1">
    <citation type="submission" date="2015-01" db="EMBL/GenBank/DDBJ databases">
        <authorList>
            <person name="Paterson Steve"/>
        </authorList>
    </citation>
    <scope>NUCLEOTIDE SEQUENCE [LARGE SCALE GENOMIC DNA]</scope>
    <source>
        <strain evidence="7">OBR1</strain>
    </source>
</reference>
<dbReference type="InterPro" id="IPR058163">
    <property type="entry name" value="LysR-type_TF_proteobact-type"/>
</dbReference>
<evidence type="ECO:0000256" key="2">
    <source>
        <dbReference type="ARBA" id="ARBA00023015"/>
    </source>
</evidence>
<feature type="domain" description="HTH lysR-type" evidence="5">
    <location>
        <begin position="12"/>
        <end position="61"/>
    </location>
</feature>
<dbReference type="AlphaFoldDB" id="A0A0G4JYN4"/>
<dbReference type="Proteomes" id="UP000044377">
    <property type="component" value="Unassembled WGS sequence"/>
</dbReference>
<dbReference type="PROSITE" id="PS50931">
    <property type="entry name" value="HTH_LYSR"/>
    <property type="match status" value="1"/>
</dbReference>
<dbReference type="GO" id="GO:0003700">
    <property type="term" value="F:DNA-binding transcription factor activity"/>
    <property type="evidence" value="ECO:0007669"/>
    <property type="project" value="InterPro"/>
</dbReference>